<dbReference type="EMBL" id="KD238429">
    <property type="protein sequence ID" value="EMS49859.1"/>
    <property type="molecule type" value="Genomic_DNA"/>
</dbReference>
<sequence>MRMQARGIFSREYEEGINPFGYLEENKEADESYLWIRIVRESSSEPGRDRAFSGAPNRPKALIRRVDANAAPLEGSAAPVGFAVTGGGHGVHGLEYAFGAHDLSTSGVFEVEPKCCPGYVYRRSVTFSIASYQKAFKSLLLLMEQPILHSLFSF</sequence>
<reference evidence="1" key="1">
    <citation type="journal article" date="2013" name="Nature">
        <title>Draft genome of the wheat A-genome progenitor Triticum urartu.</title>
        <authorList>
            <person name="Ling H.Q."/>
            <person name="Zhao S."/>
            <person name="Liu D."/>
            <person name="Wang J."/>
            <person name="Sun H."/>
            <person name="Zhang C."/>
            <person name="Fan H."/>
            <person name="Li D."/>
            <person name="Dong L."/>
            <person name="Tao Y."/>
            <person name="Gao C."/>
            <person name="Wu H."/>
            <person name="Li Y."/>
            <person name="Cui Y."/>
            <person name="Guo X."/>
            <person name="Zheng S."/>
            <person name="Wang B."/>
            <person name="Yu K."/>
            <person name="Liang Q."/>
            <person name="Yang W."/>
            <person name="Lou X."/>
            <person name="Chen J."/>
            <person name="Feng M."/>
            <person name="Jian J."/>
            <person name="Zhang X."/>
            <person name="Luo G."/>
            <person name="Jiang Y."/>
            <person name="Liu J."/>
            <person name="Wang Z."/>
            <person name="Sha Y."/>
            <person name="Zhang B."/>
            <person name="Wu H."/>
            <person name="Tang D."/>
            <person name="Shen Q."/>
            <person name="Xue P."/>
            <person name="Zou S."/>
            <person name="Wang X."/>
            <person name="Liu X."/>
            <person name="Wang F."/>
            <person name="Yang Y."/>
            <person name="An X."/>
            <person name="Dong Z."/>
            <person name="Zhang K."/>
            <person name="Zhang X."/>
            <person name="Luo M.C."/>
            <person name="Dvorak J."/>
            <person name="Tong Y."/>
            <person name="Wang J."/>
            <person name="Yang H."/>
            <person name="Li Z."/>
            <person name="Wang D."/>
            <person name="Zhang A."/>
            <person name="Wang J."/>
        </authorList>
    </citation>
    <scope>NUCLEOTIDE SEQUENCE</scope>
</reference>
<dbReference type="STRING" id="4572.M7ZP57"/>
<dbReference type="AlphaFoldDB" id="M7ZP57"/>
<proteinExistence type="predicted"/>
<organism evidence="1">
    <name type="scientific">Triticum urartu</name>
    <name type="common">Red wild einkorn</name>
    <name type="synonym">Crithodium urartu</name>
    <dbReference type="NCBI Taxonomy" id="4572"/>
    <lineage>
        <taxon>Eukaryota</taxon>
        <taxon>Viridiplantae</taxon>
        <taxon>Streptophyta</taxon>
        <taxon>Embryophyta</taxon>
        <taxon>Tracheophyta</taxon>
        <taxon>Spermatophyta</taxon>
        <taxon>Magnoliopsida</taxon>
        <taxon>Liliopsida</taxon>
        <taxon>Poales</taxon>
        <taxon>Poaceae</taxon>
        <taxon>BOP clade</taxon>
        <taxon>Pooideae</taxon>
        <taxon>Triticodae</taxon>
        <taxon>Triticeae</taxon>
        <taxon>Triticinae</taxon>
        <taxon>Triticum</taxon>
    </lineage>
</organism>
<evidence type="ECO:0000313" key="1">
    <source>
        <dbReference type="EMBL" id="EMS49859.1"/>
    </source>
</evidence>
<accession>M7ZP57</accession>
<dbReference type="eggNOG" id="KOG0324">
    <property type="taxonomic scope" value="Eukaryota"/>
</dbReference>
<gene>
    <name evidence="1" type="ORF">TRIUR3_02335</name>
</gene>
<name>M7ZP57_TRIUA</name>
<protein>
    <submittedName>
        <fullName evidence="1">Uncharacterized protein</fullName>
    </submittedName>
</protein>